<comment type="caution">
    <text evidence="5">The sequence shown here is derived from an EMBL/GenBank/DDBJ whole genome shotgun (WGS) entry which is preliminary data.</text>
</comment>
<feature type="binding site" evidence="4">
    <location>
        <position position="91"/>
    </location>
    <ligand>
        <name>a divalent metal cation</name>
        <dbReference type="ChEBI" id="CHEBI:60240"/>
        <label>1</label>
    </ligand>
</feature>
<feature type="binding site" evidence="4">
    <location>
        <position position="203"/>
    </location>
    <ligand>
        <name>a divalent metal cation</name>
        <dbReference type="ChEBI" id="CHEBI:60240"/>
        <label>1</label>
    </ligand>
</feature>
<protein>
    <submittedName>
        <fullName evidence="5">Cytoplasmic Dnase</fullName>
    </submittedName>
</protein>
<evidence type="ECO:0000256" key="4">
    <source>
        <dbReference type="PIRSR" id="PIRSR005902-1"/>
    </source>
</evidence>
<dbReference type="PIRSF" id="PIRSF005902">
    <property type="entry name" value="DNase_TatD"/>
    <property type="match status" value="1"/>
</dbReference>
<accession>A0A3M8Q2X9</accession>
<comment type="similarity">
    <text evidence="1">Belongs to the metallo-dependent hydrolases superfamily. TatD-type hydrolase family.</text>
</comment>
<dbReference type="InterPro" id="IPR018228">
    <property type="entry name" value="DNase_TatD-rel_CS"/>
</dbReference>
<dbReference type="InterPro" id="IPR032466">
    <property type="entry name" value="Metal_Hydrolase"/>
</dbReference>
<sequence>MIDIGVNINHTIFLDNLEQTFAEMQATGVKGMICIASDYNESQQIQALSQYYPTMWNTLGCHPHQAKTWDSLSKERFSALIANSKPVAIGETGLDFNRNYSTSEEQLYTFHQQIELALEHQLPLYLHERDAHKDMIAILKQHPELASKSVIHCFTGSRAELDNYLALGLFIGITGWVCDERRGEDLQASVPHIPLDKLLLETDAPFLLPRNIRPRPKKNHPKYLPWVAEEVAKLQGISLDVLIQATIKNTETAFGIRV</sequence>
<dbReference type="EMBL" id="RIZG01000006">
    <property type="protein sequence ID" value="RNF49971.1"/>
    <property type="molecule type" value="Genomic_DNA"/>
</dbReference>
<dbReference type="AlphaFoldDB" id="A0A3M8Q2X9"/>
<dbReference type="CDD" id="cd01310">
    <property type="entry name" value="TatD_DNAse"/>
    <property type="match status" value="1"/>
</dbReference>
<keyword evidence="3" id="KW-0378">Hydrolase</keyword>
<evidence type="ECO:0000256" key="2">
    <source>
        <dbReference type="ARBA" id="ARBA00022723"/>
    </source>
</evidence>
<dbReference type="Pfam" id="PF01026">
    <property type="entry name" value="TatD_DNase"/>
    <property type="match status" value="1"/>
</dbReference>
<keyword evidence="6" id="KW-1185">Reference proteome</keyword>
<dbReference type="RefSeq" id="WP_123095954.1">
    <property type="nucleotide sequence ID" value="NZ_RIZG01000006.1"/>
</dbReference>
<dbReference type="GO" id="GO:0046872">
    <property type="term" value="F:metal ion binding"/>
    <property type="evidence" value="ECO:0007669"/>
    <property type="project" value="UniProtKB-KW"/>
</dbReference>
<evidence type="ECO:0000256" key="1">
    <source>
        <dbReference type="ARBA" id="ARBA00009275"/>
    </source>
</evidence>
<feature type="binding site" evidence="4">
    <location>
        <position position="152"/>
    </location>
    <ligand>
        <name>a divalent metal cation</name>
        <dbReference type="ChEBI" id="CHEBI:60240"/>
        <label>2</label>
    </ligand>
</feature>
<dbReference type="Proteomes" id="UP000280507">
    <property type="component" value="Unassembled WGS sequence"/>
</dbReference>
<evidence type="ECO:0000313" key="6">
    <source>
        <dbReference type="Proteomes" id="UP000280507"/>
    </source>
</evidence>
<dbReference type="PANTHER" id="PTHR46124:SF2">
    <property type="entry name" value="D-AMINOACYL-TRNA DEACYLASE"/>
    <property type="match status" value="1"/>
</dbReference>
<reference evidence="5 6" key="1">
    <citation type="journal article" date="2012" name="Int. J. Syst. Evol. Microbiol.">
        <title>Marinomonas hwangdonensis sp. nov., isolated from seawater.</title>
        <authorList>
            <person name="Jung Y.T."/>
            <person name="Oh T.K."/>
            <person name="Yoon J.H."/>
        </authorList>
    </citation>
    <scope>NUCLEOTIDE SEQUENCE [LARGE SCALE GENOMIC DNA]</scope>
    <source>
        <strain evidence="5 6">HDW-15</strain>
    </source>
</reference>
<dbReference type="PROSITE" id="PS01091">
    <property type="entry name" value="TATD_3"/>
    <property type="match status" value="1"/>
</dbReference>
<dbReference type="FunFam" id="3.20.20.140:FF:000005">
    <property type="entry name" value="TatD family hydrolase"/>
    <property type="match status" value="1"/>
</dbReference>
<keyword evidence="2 4" id="KW-0479">Metal-binding</keyword>
<organism evidence="5 6">
    <name type="scientific">Marinomonas hwangdonensis</name>
    <dbReference type="NCBI Taxonomy" id="1053647"/>
    <lineage>
        <taxon>Bacteria</taxon>
        <taxon>Pseudomonadati</taxon>
        <taxon>Pseudomonadota</taxon>
        <taxon>Gammaproteobacteria</taxon>
        <taxon>Oceanospirillales</taxon>
        <taxon>Oceanospirillaceae</taxon>
        <taxon>Marinomonas</taxon>
    </lineage>
</organism>
<dbReference type="GO" id="GO:0005829">
    <property type="term" value="C:cytosol"/>
    <property type="evidence" value="ECO:0007669"/>
    <property type="project" value="TreeGrafter"/>
</dbReference>
<dbReference type="Gene3D" id="3.20.20.140">
    <property type="entry name" value="Metal-dependent hydrolases"/>
    <property type="match status" value="1"/>
</dbReference>
<dbReference type="GO" id="GO:0016788">
    <property type="term" value="F:hydrolase activity, acting on ester bonds"/>
    <property type="evidence" value="ECO:0007669"/>
    <property type="project" value="InterPro"/>
</dbReference>
<dbReference type="OrthoDB" id="9810005at2"/>
<feature type="binding site" evidence="4">
    <location>
        <position position="127"/>
    </location>
    <ligand>
        <name>a divalent metal cation</name>
        <dbReference type="ChEBI" id="CHEBI:60240"/>
        <label>2</label>
    </ligand>
</feature>
<dbReference type="InterPro" id="IPR001130">
    <property type="entry name" value="TatD-like"/>
</dbReference>
<name>A0A3M8Q2X9_9GAMM</name>
<evidence type="ECO:0000313" key="5">
    <source>
        <dbReference type="EMBL" id="RNF49971.1"/>
    </source>
</evidence>
<evidence type="ECO:0000256" key="3">
    <source>
        <dbReference type="ARBA" id="ARBA00022801"/>
    </source>
</evidence>
<dbReference type="SUPFAM" id="SSF51556">
    <property type="entry name" value="Metallo-dependent hydrolases"/>
    <property type="match status" value="1"/>
</dbReference>
<dbReference type="PANTHER" id="PTHR46124">
    <property type="entry name" value="D-AMINOACYL-TRNA DEACYLASE"/>
    <property type="match status" value="1"/>
</dbReference>
<gene>
    <name evidence="5" type="ORF">EBI00_10845</name>
</gene>
<proteinExistence type="inferred from homology"/>